<name>A0A2V1HR57_9MICO</name>
<protein>
    <submittedName>
        <fullName evidence="1">AAA family ATPase</fullName>
    </submittedName>
</protein>
<dbReference type="EMBL" id="QEOP01000002">
    <property type="protein sequence ID" value="PVZ94132.1"/>
    <property type="molecule type" value="Genomic_DNA"/>
</dbReference>
<accession>A0A2V1HR57</accession>
<reference evidence="1 2" key="1">
    <citation type="submission" date="2018-05" db="EMBL/GenBank/DDBJ databases">
        <title>Amnibacterium sp. M8JJ-5, whole genome shotgun sequence.</title>
        <authorList>
            <person name="Tuo L."/>
        </authorList>
    </citation>
    <scope>NUCLEOTIDE SEQUENCE [LARGE SCALE GENOMIC DNA]</scope>
    <source>
        <strain evidence="1 2">M8JJ-5</strain>
    </source>
</reference>
<dbReference type="RefSeq" id="WP_116756646.1">
    <property type="nucleotide sequence ID" value="NZ_JBHUEX010000001.1"/>
</dbReference>
<dbReference type="InterPro" id="IPR027417">
    <property type="entry name" value="P-loop_NTPase"/>
</dbReference>
<dbReference type="PANTHER" id="PTHR37816">
    <property type="entry name" value="YALI0E33011P"/>
    <property type="match status" value="1"/>
</dbReference>
<keyword evidence="2" id="KW-1185">Reference proteome</keyword>
<dbReference type="Gene3D" id="3.40.50.300">
    <property type="entry name" value="P-loop containing nucleotide triphosphate hydrolases"/>
    <property type="match status" value="1"/>
</dbReference>
<comment type="caution">
    <text evidence="1">The sequence shown here is derived from an EMBL/GenBank/DDBJ whole genome shotgun (WGS) entry which is preliminary data.</text>
</comment>
<gene>
    <name evidence="1" type="ORF">DDQ50_10305</name>
</gene>
<proteinExistence type="predicted"/>
<dbReference type="InterPro" id="IPR052922">
    <property type="entry name" value="Cytidylate_Kinase-2"/>
</dbReference>
<dbReference type="AlphaFoldDB" id="A0A2V1HR57"/>
<organism evidence="1 2">
    <name type="scientific">Amnibacterium flavum</name>
    <dbReference type="NCBI Taxonomy" id="2173173"/>
    <lineage>
        <taxon>Bacteria</taxon>
        <taxon>Bacillati</taxon>
        <taxon>Actinomycetota</taxon>
        <taxon>Actinomycetes</taxon>
        <taxon>Micrococcales</taxon>
        <taxon>Microbacteriaceae</taxon>
        <taxon>Amnibacterium</taxon>
    </lineage>
</organism>
<dbReference type="Proteomes" id="UP000244893">
    <property type="component" value="Unassembled WGS sequence"/>
</dbReference>
<evidence type="ECO:0000313" key="1">
    <source>
        <dbReference type="EMBL" id="PVZ94132.1"/>
    </source>
</evidence>
<evidence type="ECO:0000313" key="2">
    <source>
        <dbReference type="Proteomes" id="UP000244893"/>
    </source>
</evidence>
<dbReference type="OrthoDB" id="3199600at2"/>
<sequence length="190" mass="21257">MLGADDPLPARPQRILVVGVSGVGKTTLAGRIASALGIPHTEIDALYHGPNWSYRESFLAEVTALAEGAAWVTEWQYRTARPILLARADLMVWLDLPIRVTLTRLIVRTVRRRVHRTVLWNGNVEGPLWKFFTGRDHIIRWGISTRAKYKRMVPDLERQPAHPDVVRLATTREVAAWLAGPLAAASASDR</sequence>
<dbReference type="PANTHER" id="PTHR37816:SF1">
    <property type="entry name" value="TOXIN"/>
    <property type="match status" value="1"/>
</dbReference>
<dbReference type="SUPFAM" id="SSF52540">
    <property type="entry name" value="P-loop containing nucleoside triphosphate hydrolases"/>
    <property type="match status" value="1"/>
</dbReference>